<evidence type="ECO:0000256" key="1">
    <source>
        <dbReference type="ARBA" id="ARBA00004604"/>
    </source>
</evidence>
<keyword evidence="9" id="KW-1185">Reference proteome</keyword>
<name>A0A0K0DF96_ANGCA</name>
<comment type="function">
    <text evidence="6">Involved in nucleolar processing of pre-18S ribosomal RNA. Has a role in the nuclear export of 40S pre-ribosomal subunit to the cytoplasm.</text>
</comment>
<protein>
    <submittedName>
        <fullName evidence="10">Nucleolar protein 14</fullName>
    </submittedName>
</protein>
<dbReference type="PANTHER" id="PTHR23183:SF0">
    <property type="entry name" value="NUCLEOLAR PROTEIN 14"/>
    <property type="match status" value="1"/>
</dbReference>
<reference evidence="9" key="1">
    <citation type="submission" date="2012-09" db="EMBL/GenBank/DDBJ databases">
        <authorList>
            <person name="Martin A.A."/>
        </authorList>
    </citation>
    <scope>NUCLEOTIDE SEQUENCE</scope>
</reference>
<evidence type="ECO:0000313" key="10">
    <source>
        <dbReference type="WBParaSite" id="ACAC_0000962101-mRNA-1"/>
    </source>
</evidence>
<comment type="similarity">
    <text evidence="2">Belongs to the NOP14 family.</text>
</comment>
<dbReference type="GO" id="GO:0030692">
    <property type="term" value="C:Noc4p-Nop14p complex"/>
    <property type="evidence" value="ECO:0007669"/>
    <property type="project" value="TreeGrafter"/>
</dbReference>
<keyword evidence="5" id="KW-0539">Nucleus</keyword>
<dbReference type="Pfam" id="PF04147">
    <property type="entry name" value="Nop14"/>
    <property type="match status" value="2"/>
</dbReference>
<keyword evidence="3" id="KW-0690">Ribosome biogenesis</keyword>
<feature type="compositionally biased region" description="Polar residues" evidence="8">
    <location>
        <begin position="8"/>
        <end position="19"/>
    </location>
</feature>
<sequence length="747" mass="85251">MVKKKRQTTLGGRKSSSLPKVNPFELKFNRLKHDVGSGHPGLSRKRAYEQRQKSLGVEYDRRGKVNKIVDKRIGERRKGVSSEEKLKVYRFSAERLRHLKKSSKFNLTDDSEQSEVLTHGGEALTSIQKYDKIVASDDEDDAGNIEADVVKVAHFGGGELDMPSNSGCRPSRKDIIADLIAKTRQARENKHSAKDEMETVTEELDAKYLKNLENIKNSFRPVGATRVAKFDKDDYDELALSLKLDADARATPAERTKTAEELALYERLQLEKLESLRIARMRKLMNVDKVEKVSKRKILRDSDEDLSDEELQDGNEEELGDLIQEINSEVYLHCGSKSMLCLGVLDVEVPFIIEMPKTFEQFVDLLSSYPSEKFEVVLLRLIKCYHPSLAEGNKKLLAKLFLYVLRFFDGSSCESLTSDSLKLLGSLINVMYVLMKFDVEFSTRCIRALIRQYWKKRLSNLKAPISFSVVALLVAALYPVSDGWHPVCSPALTLAAMTLAKSHVINLTVLARQILLVTVISDFVEESKRLVPEAIAFCQGALLMAVENEERERAPTVVFPISLPHKQMLYVEKDANVDPLTISEESDMKRCQVLRALIAVIQKYRILYSAHEHTFTITFTPFLNLLKRIPLSRLPSTVAEEIETLIQSMEAECNVRSRLTQMSRVVTEKSHFIVIKFHAEKQKLQYLVKKETRGAIKELRKDASFLSRYSSKDRDRRQKTKRIIGELQSQQGEWNKELRESGKKRKT</sequence>
<evidence type="ECO:0000256" key="6">
    <source>
        <dbReference type="ARBA" id="ARBA00024695"/>
    </source>
</evidence>
<dbReference type="InterPro" id="IPR007276">
    <property type="entry name" value="Nop14"/>
</dbReference>
<dbReference type="STRING" id="6313.A0A0K0DF96"/>
<evidence type="ECO:0000256" key="8">
    <source>
        <dbReference type="SAM" id="MobiDB-lite"/>
    </source>
</evidence>
<comment type="subcellular location">
    <subcellularLocation>
        <location evidence="1">Nucleus</location>
        <location evidence="1">Nucleolus</location>
    </subcellularLocation>
</comment>
<dbReference type="PANTHER" id="PTHR23183">
    <property type="entry name" value="NOP14"/>
    <property type="match status" value="1"/>
</dbReference>
<dbReference type="GO" id="GO:0030490">
    <property type="term" value="P:maturation of SSU-rRNA"/>
    <property type="evidence" value="ECO:0007669"/>
    <property type="project" value="TreeGrafter"/>
</dbReference>
<reference evidence="10" key="2">
    <citation type="submission" date="2017-02" db="UniProtKB">
        <authorList>
            <consortium name="WormBaseParasite"/>
        </authorList>
    </citation>
    <scope>IDENTIFICATION</scope>
</reference>
<feature type="region of interest" description="Disordered" evidence="8">
    <location>
        <begin position="709"/>
        <end position="747"/>
    </location>
</feature>
<evidence type="ECO:0000256" key="4">
    <source>
        <dbReference type="ARBA" id="ARBA00022552"/>
    </source>
</evidence>
<evidence type="ECO:0000256" key="3">
    <source>
        <dbReference type="ARBA" id="ARBA00022517"/>
    </source>
</evidence>
<feature type="region of interest" description="Disordered" evidence="8">
    <location>
        <begin position="1"/>
        <end position="21"/>
    </location>
</feature>
<dbReference type="AlphaFoldDB" id="A0A0K0DF96"/>
<keyword evidence="4" id="KW-0698">rRNA processing</keyword>
<accession>A0A0K0DF96</accession>
<evidence type="ECO:0000256" key="5">
    <source>
        <dbReference type="ARBA" id="ARBA00023242"/>
    </source>
</evidence>
<organism evidence="9 10">
    <name type="scientific">Angiostrongylus cantonensis</name>
    <name type="common">Rat lungworm</name>
    <dbReference type="NCBI Taxonomy" id="6313"/>
    <lineage>
        <taxon>Eukaryota</taxon>
        <taxon>Metazoa</taxon>
        <taxon>Ecdysozoa</taxon>
        <taxon>Nematoda</taxon>
        <taxon>Chromadorea</taxon>
        <taxon>Rhabditida</taxon>
        <taxon>Rhabditina</taxon>
        <taxon>Rhabditomorpha</taxon>
        <taxon>Strongyloidea</taxon>
        <taxon>Metastrongylidae</taxon>
        <taxon>Angiostrongylus</taxon>
    </lineage>
</organism>
<dbReference type="GO" id="GO:0032040">
    <property type="term" value="C:small-subunit processome"/>
    <property type="evidence" value="ECO:0007669"/>
    <property type="project" value="InterPro"/>
</dbReference>
<feature type="coiled-coil region" evidence="7">
    <location>
        <begin position="176"/>
        <end position="203"/>
    </location>
</feature>
<evidence type="ECO:0000256" key="2">
    <source>
        <dbReference type="ARBA" id="ARBA00007466"/>
    </source>
</evidence>
<dbReference type="WBParaSite" id="ACAC_0000962101-mRNA-1">
    <property type="protein sequence ID" value="ACAC_0000962101-mRNA-1"/>
    <property type="gene ID" value="ACAC_0000962101"/>
</dbReference>
<keyword evidence="7" id="KW-0175">Coiled coil</keyword>
<evidence type="ECO:0000313" key="9">
    <source>
        <dbReference type="Proteomes" id="UP000035642"/>
    </source>
</evidence>
<evidence type="ECO:0000256" key="7">
    <source>
        <dbReference type="SAM" id="Coils"/>
    </source>
</evidence>
<dbReference type="Proteomes" id="UP000035642">
    <property type="component" value="Unassembled WGS sequence"/>
</dbReference>
<proteinExistence type="inferred from homology"/>